<dbReference type="EMBL" id="CP017703">
    <property type="protein sequence ID" value="ASS89164.1"/>
    <property type="molecule type" value="Genomic_DNA"/>
</dbReference>
<comment type="subcellular location">
    <subcellularLocation>
        <location evidence="1">Cell membrane</location>
        <topology evidence="1">Single-pass membrane protein</topology>
    </subcellularLocation>
</comment>
<name>A0A161WYE4_9BACI</name>
<evidence type="ECO:0000256" key="5">
    <source>
        <dbReference type="ARBA" id="ARBA00022989"/>
    </source>
</evidence>
<protein>
    <submittedName>
        <fullName evidence="8">Type VII secretion protein EssA</fullName>
    </submittedName>
</protein>
<comment type="similarity">
    <text evidence="2">Belongs to the EssA family.</text>
</comment>
<feature type="transmembrane region" description="Helical" evidence="7">
    <location>
        <begin position="145"/>
        <end position="165"/>
    </location>
</feature>
<sequence>MKQLIRISILVAAAIGVQPLLSAHSLADEHLDHSGKLDLQVDRISDDIKSQESQSESETELEKIAPGLFKKQTRAAVQKKQKELDHAVNHLKEEIFADSVASDAKTSFYDAKKTLFSQHFFTQHSSPASQSTADHAEKKERVNQIAIGFLSGFAVMLVGGILALIRKIME</sequence>
<evidence type="ECO:0000256" key="2">
    <source>
        <dbReference type="ARBA" id="ARBA00008570"/>
    </source>
</evidence>
<dbReference type="Proteomes" id="UP000214606">
    <property type="component" value="Chromosome"/>
</dbReference>
<dbReference type="InterPro" id="IPR034026">
    <property type="entry name" value="EssA"/>
</dbReference>
<evidence type="ECO:0000256" key="7">
    <source>
        <dbReference type="SAM" id="Phobius"/>
    </source>
</evidence>
<dbReference type="GeneID" id="301127447"/>
<reference evidence="8 9" key="1">
    <citation type="submission" date="2016-10" db="EMBL/GenBank/DDBJ databases">
        <title>The whole genome sequencing and assembly of Aeribacillus pallidus KCTC3564 strain.</title>
        <authorList>
            <person name="Lee Y.-J."/>
            <person name="Park M.-K."/>
            <person name="Yi H."/>
            <person name="Bahn Y.-S."/>
            <person name="Kim J.F."/>
            <person name="Lee D.-W."/>
        </authorList>
    </citation>
    <scope>NUCLEOTIDE SEQUENCE [LARGE SCALE GENOMIC DNA]</scope>
    <source>
        <strain evidence="8 9">KCTC3564</strain>
    </source>
</reference>
<dbReference type="Pfam" id="PF10661">
    <property type="entry name" value="EssA"/>
    <property type="match status" value="1"/>
</dbReference>
<dbReference type="RefSeq" id="WP_066249501.1">
    <property type="nucleotide sequence ID" value="NZ_CP017703.1"/>
</dbReference>
<evidence type="ECO:0000256" key="1">
    <source>
        <dbReference type="ARBA" id="ARBA00004162"/>
    </source>
</evidence>
<evidence type="ECO:0000313" key="9">
    <source>
        <dbReference type="Proteomes" id="UP000214606"/>
    </source>
</evidence>
<proteinExistence type="inferred from homology"/>
<evidence type="ECO:0000256" key="4">
    <source>
        <dbReference type="ARBA" id="ARBA00022692"/>
    </source>
</evidence>
<evidence type="ECO:0000313" key="8">
    <source>
        <dbReference type="EMBL" id="ASS89164.1"/>
    </source>
</evidence>
<gene>
    <name evidence="8" type="ORF">AP3564_01770</name>
</gene>
<keyword evidence="6 7" id="KW-0472">Membrane</keyword>
<dbReference type="GO" id="GO:0005886">
    <property type="term" value="C:plasma membrane"/>
    <property type="evidence" value="ECO:0007669"/>
    <property type="project" value="UniProtKB-SubCell"/>
</dbReference>
<evidence type="ECO:0000256" key="6">
    <source>
        <dbReference type="ARBA" id="ARBA00023136"/>
    </source>
</evidence>
<accession>A0A161WYE4</accession>
<dbReference type="KEGG" id="apak:AP3564_01770"/>
<organism evidence="8 9">
    <name type="scientific">Aeribacillus pallidus</name>
    <dbReference type="NCBI Taxonomy" id="33936"/>
    <lineage>
        <taxon>Bacteria</taxon>
        <taxon>Bacillati</taxon>
        <taxon>Bacillota</taxon>
        <taxon>Bacilli</taxon>
        <taxon>Bacillales</taxon>
        <taxon>Bacillaceae</taxon>
        <taxon>Aeribacillus</taxon>
    </lineage>
</organism>
<keyword evidence="4 7" id="KW-0812">Transmembrane</keyword>
<keyword evidence="5 7" id="KW-1133">Transmembrane helix</keyword>
<keyword evidence="3" id="KW-1003">Cell membrane</keyword>
<accession>A0A223E1M8</accession>
<dbReference type="InterPro" id="IPR018920">
    <property type="entry name" value="EssA/YueC"/>
</dbReference>
<dbReference type="AlphaFoldDB" id="A0A161WYE4"/>
<evidence type="ECO:0000256" key="3">
    <source>
        <dbReference type="ARBA" id="ARBA00022475"/>
    </source>
</evidence>
<dbReference type="NCBIfam" id="TIGR03927">
    <property type="entry name" value="T7SS_EssA_Firm"/>
    <property type="match status" value="1"/>
</dbReference>